<evidence type="ECO:0000259" key="4">
    <source>
        <dbReference type="PROSITE" id="PS50222"/>
    </source>
</evidence>
<feature type="domain" description="EF-hand" evidence="4">
    <location>
        <begin position="43"/>
        <end position="78"/>
    </location>
</feature>
<feature type="compositionally biased region" description="Acidic residues" evidence="3">
    <location>
        <begin position="150"/>
        <end position="167"/>
    </location>
</feature>
<dbReference type="GO" id="GO:0048471">
    <property type="term" value="C:perinuclear region of cytoplasm"/>
    <property type="evidence" value="ECO:0007669"/>
    <property type="project" value="TreeGrafter"/>
</dbReference>
<dbReference type="InParanoid" id="A0A6J2WKY1"/>
<accession>A0A6J2WKY1</accession>
<dbReference type="InterPro" id="IPR002048">
    <property type="entry name" value="EF_hand_dom"/>
</dbReference>
<keyword evidence="2" id="KW-0106">Calcium</keyword>
<dbReference type="InterPro" id="IPR034325">
    <property type="entry name" value="S-100_dom"/>
</dbReference>
<dbReference type="GO" id="GO:0005509">
    <property type="term" value="F:calcium ion binding"/>
    <property type="evidence" value="ECO:0007669"/>
    <property type="project" value="InterPro"/>
</dbReference>
<reference evidence="6" key="1">
    <citation type="submission" date="2025-08" db="UniProtKB">
        <authorList>
            <consortium name="RefSeq"/>
        </authorList>
    </citation>
    <scope>IDENTIFICATION</scope>
</reference>
<dbReference type="InterPro" id="IPR018247">
    <property type="entry name" value="EF_Hand_1_Ca_BS"/>
</dbReference>
<dbReference type="PROSITE" id="PS00018">
    <property type="entry name" value="EF_HAND_1"/>
    <property type="match status" value="1"/>
</dbReference>
<dbReference type="GO" id="GO:0005615">
    <property type="term" value="C:extracellular space"/>
    <property type="evidence" value="ECO:0007669"/>
    <property type="project" value="TreeGrafter"/>
</dbReference>
<dbReference type="RefSeq" id="XP_030645104.1">
    <property type="nucleotide sequence ID" value="XM_030789244.1"/>
</dbReference>
<evidence type="ECO:0000313" key="5">
    <source>
        <dbReference type="Proteomes" id="UP000504632"/>
    </source>
</evidence>
<dbReference type="Gene3D" id="1.10.238.10">
    <property type="entry name" value="EF-hand"/>
    <property type="match status" value="1"/>
</dbReference>
<dbReference type="SUPFAM" id="SSF47473">
    <property type="entry name" value="EF-hand"/>
    <property type="match status" value="1"/>
</dbReference>
<dbReference type="GO" id="GO:0048306">
    <property type="term" value="F:calcium-dependent protein binding"/>
    <property type="evidence" value="ECO:0007669"/>
    <property type="project" value="TreeGrafter"/>
</dbReference>
<organism evidence="5 6">
    <name type="scientific">Chanos chanos</name>
    <name type="common">Milkfish</name>
    <name type="synonym">Mugil chanos</name>
    <dbReference type="NCBI Taxonomy" id="29144"/>
    <lineage>
        <taxon>Eukaryota</taxon>
        <taxon>Metazoa</taxon>
        <taxon>Chordata</taxon>
        <taxon>Craniata</taxon>
        <taxon>Vertebrata</taxon>
        <taxon>Euteleostomi</taxon>
        <taxon>Actinopterygii</taxon>
        <taxon>Neopterygii</taxon>
        <taxon>Teleostei</taxon>
        <taxon>Ostariophysi</taxon>
        <taxon>Gonorynchiformes</taxon>
        <taxon>Chanidae</taxon>
        <taxon>Chanos</taxon>
    </lineage>
</organism>
<protein>
    <submittedName>
        <fullName evidence="6">S100 calcium binding protein U</fullName>
    </submittedName>
</protein>
<feature type="compositionally biased region" description="Low complexity" evidence="3">
    <location>
        <begin position="91"/>
        <end position="111"/>
    </location>
</feature>
<dbReference type="PROSITE" id="PS50222">
    <property type="entry name" value="EF_HAND_2"/>
    <property type="match status" value="1"/>
</dbReference>
<dbReference type="GeneID" id="115825413"/>
<evidence type="ECO:0000256" key="1">
    <source>
        <dbReference type="ARBA" id="ARBA00022723"/>
    </source>
</evidence>
<dbReference type="OrthoDB" id="8961427at2759"/>
<keyword evidence="5" id="KW-1185">Reference proteome</keyword>
<dbReference type="Pfam" id="PF01023">
    <property type="entry name" value="S_100"/>
    <property type="match status" value="1"/>
</dbReference>
<name>A0A6J2WKY1_CHACN</name>
<proteinExistence type="predicted"/>
<evidence type="ECO:0000313" key="6">
    <source>
        <dbReference type="RefSeq" id="XP_030645104.1"/>
    </source>
</evidence>
<feature type="compositionally biased region" description="Basic and acidic residues" evidence="3">
    <location>
        <begin position="112"/>
        <end position="149"/>
    </location>
</feature>
<feature type="region of interest" description="Disordered" evidence="3">
    <location>
        <begin position="79"/>
        <end position="167"/>
    </location>
</feature>
<sequence length="167" mass="18196">METAIKTVVGVYLKSARGKETLGDKDFKTLVQNNLKNIMTDTDSSDAVKQMREGLDSNNDGKVSFQEYMTLVGYLAQALSQQRSGAKETQAESSAAETQAETPAAVNSEPEAAAKEEEKEEKPAEEKPAEEKPATEEGEKSEEANKVTQEEGEEKAEAEEEKTEEAS</sequence>
<dbReference type="Proteomes" id="UP000504632">
    <property type="component" value="Chromosome 12"/>
</dbReference>
<dbReference type="PANTHER" id="PTHR11639:SF115">
    <property type="entry name" value="S100 CALCIUM-BINDING PROTEIN U-RELATED"/>
    <property type="match status" value="1"/>
</dbReference>
<dbReference type="CTD" id="563060"/>
<dbReference type="GO" id="GO:0046914">
    <property type="term" value="F:transition metal ion binding"/>
    <property type="evidence" value="ECO:0007669"/>
    <property type="project" value="InterPro"/>
</dbReference>
<dbReference type="PANTHER" id="PTHR11639">
    <property type="entry name" value="S100 CALCIUM-BINDING PROTEIN"/>
    <property type="match status" value="1"/>
</dbReference>
<dbReference type="InterPro" id="IPR011992">
    <property type="entry name" value="EF-hand-dom_pair"/>
</dbReference>
<keyword evidence="1" id="KW-0479">Metal-binding</keyword>
<gene>
    <name evidence="6" type="primary">s100u</name>
</gene>
<dbReference type="SMART" id="SM01394">
    <property type="entry name" value="S_100"/>
    <property type="match status" value="1"/>
</dbReference>
<dbReference type="AlphaFoldDB" id="A0A6J2WKY1"/>
<evidence type="ECO:0000256" key="3">
    <source>
        <dbReference type="SAM" id="MobiDB-lite"/>
    </source>
</evidence>
<dbReference type="CDD" id="cd00213">
    <property type="entry name" value="S-100"/>
    <property type="match status" value="1"/>
</dbReference>
<dbReference type="InterPro" id="IPR013787">
    <property type="entry name" value="S100_Ca-bd_sub"/>
</dbReference>
<evidence type="ECO:0000256" key="2">
    <source>
        <dbReference type="ARBA" id="ARBA00022837"/>
    </source>
</evidence>